<dbReference type="RefSeq" id="WP_138195597.1">
    <property type="nucleotide sequence ID" value="NZ_VCIW01000012.1"/>
</dbReference>
<dbReference type="AlphaFoldDB" id="A0A5R9G555"/>
<accession>A0A5R9G555</accession>
<evidence type="ECO:0000313" key="2">
    <source>
        <dbReference type="Proteomes" id="UP000309676"/>
    </source>
</evidence>
<reference evidence="1 2" key="1">
    <citation type="submission" date="2019-05" db="EMBL/GenBank/DDBJ databases">
        <authorList>
            <person name="Narsing Rao M.P."/>
            <person name="Li W.J."/>
        </authorList>
    </citation>
    <scope>NUCLEOTIDE SEQUENCE [LARGE SCALE GENOMIC DNA]</scope>
    <source>
        <strain evidence="1 2">SYSU_K30003</strain>
    </source>
</reference>
<gene>
    <name evidence="1" type="ORF">FE782_17850</name>
</gene>
<dbReference type="EMBL" id="VCIW01000012">
    <property type="protein sequence ID" value="TLS50911.1"/>
    <property type="molecule type" value="Genomic_DNA"/>
</dbReference>
<proteinExistence type="predicted"/>
<protein>
    <submittedName>
        <fullName evidence="1">Uncharacterized protein</fullName>
    </submittedName>
</protein>
<comment type="caution">
    <text evidence="1">The sequence shown here is derived from an EMBL/GenBank/DDBJ whole genome shotgun (WGS) entry which is preliminary data.</text>
</comment>
<sequence>MSRTFVLGASRLAVAAARMKADVNYVGVADESASSWMTANHVFLRDVWLEGELTTRRLQRLYHRLYPGSSLWMDASLGEETFLRAASYARERRARVVLCVCDGQTATPAMGDAADWLVARSGGAVGAPGQTVTPAAGESVVSWAGAMALCLMNGLDLARMTPFCKRAAAFGEEPPWYDEVAYG</sequence>
<dbReference type="OrthoDB" id="2599512at2"/>
<name>A0A5R9G555_9BACL</name>
<keyword evidence="2" id="KW-1185">Reference proteome</keyword>
<dbReference type="Proteomes" id="UP000309676">
    <property type="component" value="Unassembled WGS sequence"/>
</dbReference>
<organism evidence="1 2">
    <name type="scientific">Paenibacillus antri</name>
    <dbReference type="NCBI Taxonomy" id="2582848"/>
    <lineage>
        <taxon>Bacteria</taxon>
        <taxon>Bacillati</taxon>
        <taxon>Bacillota</taxon>
        <taxon>Bacilli</taxon>
        <taxon>Bacillales</taxon>
        <taxon>Paenibacillaceae</taxon>
        <taxon>Paenibacillus</taxon>
    </lineage>
</organism>
<evidence type="ECO:0000313" key="1">
    <source>
        <dbReference type="EMBL" id="TLS50911.1"/>
    </source>
</evidence>